<keyword evidence="2" id="KW-1185">Reference proteome</keyword>
<organism evidence="1 2">
    <name type="scientific">Daphnia magna</name>
    <dbReference type="NCBI Taxonomy" id="35525"/>
    <lineage>
        <taxon>Eukaryota</taxon>
        <taxon>Metazoa</taxon>
        <taxon>Ecdysozoa</taxon>
        <taxon>Arthropoda</taxon>
        <taxon>Crustacea</taxon>
        <taxon>Branchiopoda</taxon>
        <taxon>Diplostraca</taxon>
        <taxon>Cladocera</taxon>
        <taxon>Anomopoda</taxon>
        <taxon>Daphniidae</taxon>
        <taxon>Daphnia</taxon>
    </lineage>
</organism>
<evidence type="ECO:0000313" key="2">
    <source>
        <dbReference type="Proteomes" id="UP001234178"/>
    </source>
</evidence>
<protein>
    <submittedName>
        <fullName evidence="1">Uncharacterized protein</fullName>
    </submittedName>
</protein>
<accession>A0ABR0A8N7</accession>
<gene>
    <name evidence="1" type="ORF">OUZ56_003373</name>
</gene>
<dbReference type="Proteomes" id="UP001234178">
    <property type="component" value="Unassembled WGS sequence"/>
</dbReference>
<name>A0ABR0A8N7_9CRUS</name>
<sequence>MTESRSIKTRAAVAAEVSDDRFALQEVALDEAKSNIANLNGWVERVDAKFTKESQRLGQEAQTVAVRQDGTIAALDAKGRMLETEVRRIELQLQQRQSAMVEGGLKRIREEMDARETSIVATLQNMIRDETTKAMKNARTISLLS</sequence>
<reference evidence="1 2" key="1">
    <citation type="journal article" date="2023" name="Nucleic Acids Res.">
        <title>The hologenome of Daphnia magna reveals possible DNA methylation and microbiome-mediated evolution of the host genome.</title>
        <authorList>
            <person name="Chaturvedi A."/>
            <person name="Li X."/>
            <person name="Dhandapani V."/>
            <person name="Marshall H."/>
            <person name="Kissane S."/>
            <person name="Cuenca-Cambronero M."/>
            <person name="Asole G."/>
            <person name="Calvet F."/>
            <person name="Ruiz-Romero M."/>
            <person name="Marangio P."/>
            <person name="Guigo R."/>
            <person name="Rago D."/>
            <person name="Mirbahai L."/>
            <person name="Eastwood N."/>
            <person name="Colbourne J.K."/>
            <person name="Zhou J."/>
            <person name="Mallon E."/>
            <person name="Orsini L."/>
        </authorList>
    </citation>
    <scope>NUCLEOTIDE SEQUENCE [LARGE SCALE GENOMIC DNA]</scope>
    <source>
        <strain evidence="1">LRV0_1</strain>
    </source>
</reference>
<proteinExistence type="predicted"/>
<evidence type="ECO:0000313" key="1">
    <source>
        <dbReference type="EMBL" id="KAK4021457.1"/>
    </source>
</evidence>
<comment type="caution">
    <text evidence="1">The sequence shown here is derived from an EMBL/GenBank/DDBJ whole genome shotgun (WGS) entry which is preliminary data.</text>
</comment>
<dbReference type="EMBL" id="JAOYFB010000036">
    <property type="protein sequence ID" value="KAK4021457.1"/>
    <property type="molecule type" value="Genomic_DNA"/>
</dbReference>